<dbReference type="STRING" id="1121321.SAMN04488530_10515"/>
<proteinExistence type="predicted"/>
<reference evidence="4" key="1">
    <citation type="submission" date="2016-11" db="EMBL/GenBank/DDBJ databases">
        <authorList>
            <person name="Varghese N."/>
            <person name="Submissions S."/>
        </authorList>
    </citation>
    <scope>NUCLEOTIDE SEQUENCE [LARGE SCALE GENOMIC DNA]</scope>
    <source>
        <strain evidence="4">DSM 2635</strain>
    </source>
</reference>
<sequence length="292" mass="32750">MVTIKIGFIGAGKVGFSLGKYLKENNIIVVGYYSKNRHSSQEAALFTQSQCYYNLQNLVKDSDIIFITTPDSEIQNIWNCINKFHIDGKLFCHCSGSISSEIFSNIEKYGAYGYSIHPMFAVSSKYNSYKNFPEAFITIEGHEKYREKLKDLFVSFGNDVVIISKDNKVLYHAACVVVSNLVLGLIGTGAKYLEECNFPEEIAIKALLPLIEFNLKNIKSAGIIQSLTGPVERGDLSTIKNHCNALGKEDEILYKLLSKKVLDIATSKNINRDYSEIEKYLGGYDEEHGCNI</sequence>
<dbReference type="InterPro" id="IPR036291">
    <property type="entry name" value="NAD(P)-bd_dom_sf"/>
</dbReference>
<dbReference type="Proteomes" id="UP000243255">
    <property type="component" value="Unassembled WGS sequence"/>
</dbReference>
<name>A0A1M5LM89_9FIRM</name>
<dbReference type="InterPro" id="IPR018931">
    <property type="entry name" value="DUF2520"/>
</dbReference>
<evidence type="ECO:0000313" key="4">
    <source>
        <dbReference type="Proteomes" id="UP000243255"/>
    </source>
</evidence>
<dbReference type="PANTHER" id="PTHR40459">
    <property type="entry name" value="CONSERVED HYPOTHETICAL ALANINE AND LEUCINE RICH PROTEIN"/>
    <property type="match status" value="1"/>
</dbReference>
<dbReference type="Pfam" id="PF10727">
    <property type="entry name" value="Rossmann-like"/>
    <property type="match status" value="1"/>
</dbReference>
<dbReference type="Gene3D" id="3.40.50.720">
    <property type="entry name" value="NAD(P)-binding Rossmann-like Domain"/>
    <property type="match status" value="1"/>
</dbReference>
<accession>A0A1M5LM89</accession>
<dbReference type="InterPro" id="IPR037108">
    <property type="entry name" value="TM1727-like_C_sf"/>
</dbReference>
<evidence type="ECO:0000259" key="2">
    <source>
        <dbReference type="Pfam" id="PF10728"/>
    </source>
</evidence>
<dbReference type="Gene3D" id="1.10.1040.20">
    <property type="entry name" value="ProC-like, C-terminal domain"/>
    <property type="match status" value="1"/>
</dbReference>
<feature type="domain" description="DUF2520" evidence="2">
    <location>
        <begin position="136"/>
        <end position="260"/>
    </location>
</feature>
<organism evidence="3 4">
    <name type="scientific">Asaccharospora irregularis DSM 2635</name>
    <dbReference type="NCBI Taxonomy" id="1121321"/>
    <lineage>
        <taxon>Bacteria</taxon>
        <taxon>Bacillati</taxon>
        <taxon>Bacillota</taxon>
        <taxon>Clostridia</taxon>
        <taxon>Peptostreptococcales</taxon>
        <taxon>Peptostreptococcaceae</taxon>
        <taxon>Asaccharospora</taxon>
    </lineage>
</organism>
<dbReference type="InterPro" id="IPR019665">
    <property type="entry name" value="OxRdtase/DH_put_Rossmann_dom"/>
</dbReference>
<dbReference type="Pfam" id="PF10728">
    <property type="entry name" value="DUF2520"/>
    <property type="match status" value="1"/>
</dbReference>
<dbReference type="SUPFAM" id="SSF51735">
    <property type="entry name" value="NAD(P)-binding Rossmann-fold domains"/>
    <property type="match status" value="1"/>
</dbReference>
<dbReference type="SUPFAM" id="SSF48179">
    <property type="entry name" value="6-phosphogluconate dehydrogenase C-terminal domain-like"/>
    <property type="match status" value="1"/>
</dbReference>
<dbReference type="InterPro" id="IPR008927">
    <property type="entry name" value="6-PGluconate_DH-like_C_sf"/>
</dbReference>
<dbReference type="PANTHER" id="PTHR40459:SF1">
    <property type="entry name" value="CONSERVED HYPOTHETICAL ALANINE AND LEUCINE RICH PROTEIN"/>
    <property type="match status" value="1"/>
</dbReference>
<evidence type="ECO:0000259" key="1">
    <source>
        <dbReference type="Pfam" id="PF10727"/>
    </source>
</evidence>
<gene>
    <name evidence="3" type="ORF">SAMN04488530_10515</name>
</gene>
<dbReference type="RefSeq" id="WP_242948818.1">
    <property type="nucleotide sequence ID" value="NZ_BAABCH010000026.1"/>
</dbReference>
<feature type="domain" description="Putative oxidoreductase/dehydrogenase Rossmann-like" evidence="1">
    <location>
        <begin position="4"/>
        <end position="118"/>
    </location>
</feature>
<protein>
    <submittedName>
        <fullName evidence="3">Predicted oxidoreductase, contains short-chain dehydrogenase (SDR) and DUF2520 domains</fullName>
    </submittedName>
</protein>
<dbReference type="EMBL" id="FQWX01000005">
    <property type="protein sequence ID" value="SHG66168.1"/>
    <property type="molecule type" value="Genomic_DNA"/>
</dbReference>
<evidence type="ECO:0000313" key="3">
    <source>
        <dbReference type="EMBL" id="SHG66168.1"/>
    </source>
</evidence>
<keyword evidence="4" id="KW-1185">Reference proteome</keyword>
<dbReference type="AlphaFoldDB" id="A0A1M5LM89"/>